<dbReference type="InterPro" id="IPR028082">
    <property type="entry name" value="Peripla_BP_I"/>
</dbReference>
<evidence type="ECO:0000256" key="4">
    <source>
        <dbReference type="ARBA" id="ARBA00023163"/>
    </source>
</evidence>
<dbReference type="AlphaFoldDB" id="A0A9D1PEF5"/>
<organism evidence="6 7">
    <name type="scientific">Candidatus Blautia stercorigallinarum</name>
    <dbReference type="NCBI Taxonomy" id="2838501"/>
    <lineage>
        <taxon>Bacteria</taxon>
        <taxon>Bacillati</taxon>
        <taxon>Bacillota</taxon>
        <taxon>Clostridia</taxon>
        <taxon>Lachnospirales</taxon>
        <taxon>Lachnospiraceae</taxon>
        <taxon>Blautia</taxon>
    </lineage>
</organism>
<dbReference type="PROSITE" id="PS50932">
    <property type="entry name" value="HTH_LACI_2"/>
    <property type="match status" value="1"/>
</dbReference>
<sequence length="326" mass="36336">MASIKDVANLAGVGLGTASRALSGKGYVAPETKKRIEEAARKLSYTPNVFAQNLLKNRSGIVGILVPALDHCFFSRLVQELESDLYRKGYKTMLCCTVSGGHGEQDYLDMLENNLVDGIITATHSFNDEAYLKSKRVVVSFDRDFGGRIPMVRSDHKAAGRMAAEHFIDRGCRKVLNIYGEDAREGHISVGMAHRELKDCLEAAGIQVLEEYTRQDKFDMGYYSEIAGKCLEKYRDMDGVFASDPLAEAFLWEGERRGKKSPQDLKIISYDGTDMTRSMSPRISAVVQQIDKISGDLTDILTRRIQGGEIAEDKITEILWRQGETC</sequence>
<proteinExistence type="predicted"/>
<keyword evidence="3 6" id="KW-0238">DNA-binding</keyword>
<dbReference type="SMART" id="SM00354">
    <property type="entry name" value="HTH_LACI"/>
    <property type="match status" value="1"/>
</dbReference>
<evidence type="ECO:0000259" key="5">
    <source>
        <dbReference type="PROSITE" id="PS50932"/>
    </source>
</evidence>
<keyword evidence="4" id="KW-0804">Transcription</keyword>
<dbReference type="SUPFAM" id="SSF47413">
    <property type="entry name" value="lambda repressor-like DNA-binding domains"/>
    <property type="match status" value="1"/>
</dbReference>
<dbReference type="PANTHER" id="PTHR30146:SF95">
    <property type="entry name" value="RIBOSE OPERON REPRESSOR"/>
    <property type="match status" value="1"/>
</dbReference>
<evidence type="ECO:0000256" key="3">
    <source>
        <dbReference type="ARBA" id="ARBA00023125"/>
    </source>
</evidence>
<dbReference type="GO" id="GO:0000976">
    <property type="term" value="F:transcription cis-regulatory region binding"/>
    <property type="evidence" value="ECO:0007669"/>
    <property type="project" value="TreeGrafter"/>
</dbReference>
<name>A0A9D1PEF5_9FIRM</name>
<dbReference type="InterPro" id="IPR010982">
    <property type="entry name" value="Lambda_DNA-bd_dom_sf"/>
</dbReference>
<dbReference type="Pfam" id="PF00356">
    <property type="entry name" value="LacI"/>
    <property type="match status" value="1"/>
</dbReference>
<evidence type="ECO:0000313" key="6">
    <source>
        <dbReference type="EMBL" id="HIV39054.1"/>
    </source>
</evidence>
<dbReference type="GO" id="GO:0003700">
    <property type="term" value="F:DNA-binding transcription factor activity"/>
    <property type="evidence" value="ECO:0007669"/>
    <property type="project" value="TreeGrafter"/>
</dbReference>
<dbReference type="Proteomes" id="UP000886814">
    <property type="component" value="Unassembled WGS sequence"/>
</dbReference>
<accession>A0A9D1PEF5</accession>
<dbReference type="SUPFAM" id="SSF53822">
    <property type="entry name" value="Periplasmic binding protein-like I"/>
    <property type="match status" value="1"/>
</dbReference>
<evidence type="ECO:0000256" key="1">
    <source>
        <dbReference type="ARBA" id="ARBA00022491"/>
    </source>
</evidence>
<reference evidence="6" key="2">
    <citation type="submission" date="2021-04" db="EMBL/GenBank/DDBJ databases">
        <authorList>
            <person name="Gilroy R."/>
        </authorList>
    </citation>
    <scope>NUCLEOTIDE SEQUENCE</scope>
    <source>
        <strain evidence="6">CHK195-9823</strain>
    </source>
</reference>
<dbReference type="Pfam" id="PF13377">
    <property type="entry name" value="Peripla_BP_3"/>
    <property type="match status" value="1"/>
</dbReference>
<protein>
    <submittedName>
        <fullName evidence="6">LacI family DNA-binding transcriptional regulator</fullName>
    </submittedName>
</protein>
<keyword evidence="1" id="KW-0678">Repressor</keyword>
<comment type="caution">
    <text evidence="6">The sequence shown here is derived from an EMBL/GenBank/DDBJ whole genome shotgun (WGS) entry which is preliminary data.</text>
</comment>
<dbReference type="Gene3D" id="1.10.260.40">
    <property type="entry name" value="lambda repressor-like DNA-binding domains"/>
    <property type="match status" value="1"/>
</dbReference>
<dbReference type="Gene3D" id="3.40.50.2300">
    <property type="match status" value="2"/>
</dbReference>
<evidence type="ECO:0000256" key="2">
    <source>
        <dbReference type="ARBA" id="ARBA00023015"/>
    </source>
</evidence>
<gene>
    <name evidence="6" type="ORF">H9747_08670</name>
</gene>
<dbReference type="InterPro" id="IPR046335">
    <property type="entry name" value="LacI/GalR-like_sensor"/>
</dbReference>
<dbReference type="CDD" id="cd06291">
    <property type="entry name" value="PBP1_Qymf-like"/>
    <property type="match status" value="1"/>
</dbReference>
<dbReference type="PANTHER" id="PTHR30146">
    <property type="entry name" value="LACI-RELATED TRANSCRIPTIONAL REPRESSOR"/>
    <property type="match status" value="1"/>
</dbReference>
<dbReference type="CDD" id="cd01392">
    <property type="entry name" value="HTH_LacI"/>
    <property type="match status" value="1"/>
</dbReference>
<keyword evidence="2" id="KW-0805">Transcription regulation</keyword>
<feature type="domain" description="HTH lacI-type" evidence="5">
    <location>
        <begin position="2"/>
        <end position="56"/>
    </location>
</feature>
<dbReference type="InterPro" id="IPR000843">
    <property type="entry name" value="HTH_LacI"/>
</dbReference>
<dbReference type="PROSITE" id="PS00356">
    <property type="entry name" value="HTH_LACI_1"/>
    <property type="match status" value="1"/>
</dbReference>
<reference evidence="6" key="1">
    <citation type="journal article" date="2021" name="PeerJ">
        <title>Extensive microbial diversity within the chicken gut microbiome revealed by metagenomics and culture.</title>
        <authorList>
            <person name="Gilroy R."/>
            <person name="Ravi A."/>
            <person name="Getino M."/>
            <person name="Pursley I."/>
            <person name="Horton D.L."/>
            <person name="Alikhan N.F."/>
            <person name="Baker D."/>
            <person name="Gharbi K."/>
            <person name="Hall N."/>
            <person name="Watson M."/>
            <person name="Adriaenssens E.M."/>
            <person name="Foster-Nyarko E."/>
            <person name="Jarju S."/>
            <person name="Secka A."/>
            <person name="Antonio M."/>
            <person name="Oren A."/>
            <person name="Chaudhuri R.R."/>
            <person name="La Ragione R."/>
            <person name="Hildebrand F."/>
            <person name="Pallen M.J."/>
        </authorList>
    </citation>
    <scope>NUCLEOTIDE SEQUENCE</scope>
    <source>
        <strain evidence="6">CHK195-9823</strain>
    </source>
</reference>
<dbReference type="EMBL" id="DXIQ01000054">
    <property type="protein sequence ID" value="HIV39054.1"/>
    <property type="molecule type" value="Genomic_DNA"/>
</dbReference>
<evidence type="ECO:0000313" key="7">
    <source>
        <dbReference type="Proteomes" id="UP000886814"/>
    </source>
</evidence>